<evidence type="ECO:0000256" key="1">
    <source>
        <dbReference type="ARBA" id="ARBA00008110"/>
    </source>
</evidence>
<protein>
    <submittedName>
        <fullName evidence="8">TOBE domain-containing protein</fullName>
    </submittedName>
</protein>
<proteinExistence type="inferred from homology"/>
<dbReference type="OrthoDB" id="9800709at2"/>
<dbReference type="InterPro" id="IPR016462">
    <property type="entry name" value="ModE"/>
</dbReference>
<sequence>MEKDDKVRPVELGGSIWFRSGQQNWGNQKRMALLAAIGQEGSITAAAKKIGLSYKAAWDAVDTMNNLAGEPLVLRNTGGQRGGGANLTDRAQELIRVYYLLHAEHERFMARLAAVNDQSHNLELIQHMMVDTSARNKLMGLVRQITPGAVNDEIVLELNADTSLVASITKESVQSLGLVPGKRVLAFIKASSVLVGLPGGTLRLSARNQLLGTIHRIVEGAVNSEVCIELPTGHVIAAVLTKESQHSMGLKAGQDAYAIFKASSVMLGVLD</sequence>
<dbReference type="EMBL" id="JACCEV010000003">
    <property type="protein sequence ID" value="NYT86331.1"/>
    <property type="molecule type" value="Genomic_DNA"/>
</dbReference>
<dbReference type="Gene3D" id="1.10.10.10">
    <property type="entry name" value="Winged helix-like DNA-binding domain superfamily/Winged helix DNA-binding domain"/>
    <property type="match status" value="1"/>
</dbReference>
<keyword evidence="3 5" id="KW-0500">Molybdenum</keyword>
<dbReference type="Proteomes" id="UP000554144">
    <property type="component" value="Unassembled WGS sequence"/>
</dbReference>
<dbReference type="Pfam" id="PF00126">
    <property type="entry name" value="HTH_1"/>
    <property type="match status" value="1"/>
</dbReference>
<evidence type="ECO:0000256" key="5">
    <source>
        <dbReference type="PIRNR" id="PIRNR005763"/>
    </source>
</evidence>
<gene>
    <name evidence="8" type="ORF">H0A62_12010</name>
</gene>
<dbReference type="PANTHER" id="PTHR30432">
    <property type="entry name" value="TRANSCRIPTIONAL REGULATOR MODE"/>
    <property type="match status" value="1"/>
</dbReference>
<dbReference type="InterPro" id="IPR004606">
    <property type="entry name" value="Mop_domain"/>
</dbReference>
<feature type="domain" description="Mop" evidence="7">
    <location>
        <begin position="131"/>
        <end position="197"/>
    </location>
</feature>
<dbReference type="Pfam" id="PF03459">
    <property type="entry name" value="TOBE"/>
    <property type="match status" value="2"/>
</dbReference>
<dbReference type="SUPFAM" id="SSF46785">
    <property type="entry name" value="Winged helix' DNA-binding domain"/>
    <property type="match status" value="1"/>
</dbReference>
<dbReference type="InterPro" id="IPR000847">
    <property type="entry name" value="LysR_HTH_N"/>
</dbReference>
<feature type="region of interest" description="Required for dimer formation and molybdate binding" evidence="6">
    <location>
        <begin position="132"/>
        <end position="140"/>
    </location>
</feature>
<dbReference type="InterPro" id="IPR036390">
    <property type="entry name" value="WH_DNA-bd_sf"/>
</dbReference>
<dbReference type="RefSeq" id="WP_130040352.1">
    <property type="nucleotide sequence ID" value="NZ_JACCEV010000003.1"/>
</dbReference>
<evidence type="ECO:0000259" key="7">
    <source>
        <dbReference type="PROSITE" id="PS51866"/>
    </source>
</evidence>
<keyword evidence="9" id="KW-1185">Reference proteome</keyword>
<evidence type="ECO:0000313" key="8">
    <source>
        <dbReference type="EMBL" id="NYT86331.1"/>
    </source>
</evidence>
<accession>A0A853GVI7</accession>
<comment type="caution">
    <text evidence="8">The sequence shown here is derived from an EMBL/GenBank/DDBJ whole genome shotgun (WGS) entry which is preliminary data.</text>
</comment>
<organism evidence="8 9">
    <name type="scientific">Pollutimonas harenae</name>
    <dbReference type="NCBI Taxonomy" id="657015"/>
    <lineage>
        <taxon>Bacteria</taxon>
        <taxon>Pseudomonadati</taxon>
        <taxon>Pseudomonadota</taxon>
        <taxon>Betaproteobacteria</taxon>
        <taxon>Burkholderiales</taxon>
        <taxon>Alcaligenaceae</taxon>
        <taxon>Pollutimonas</taxon>
    </lineage>
</organism>
<dbReference type="GO" id="GO:0030151">
    <property type="term" value="F:molybdenum ion binding"/>
    <property type="evidence" value="ECO:0007669"/>
    <property type="project" value="UniProtKB-UniRule"/>
</dbReference>
<comment type="similarity">
    <text evidence="1 5">Belongs to the ModE family.</text>
</comment>
<dbReference type="GO" id="GO:0003700">
    <property type="term" value="F:DNA-binding transcription factor activity"/>
    <property type="evidence" value="ECO:0007669"/>
    <property type="project" value="InterPro"/>
</dbReference>
<dbReference type="NCBIfam" id="TIGR00637">
    <property type="entry name" value="ModE_repress"/>
    <property type="match status" value="1"/>
</dbReference>
<dbReference type="PIRSF" id="PIRSF005763">
    <property type="entry name" value="Txn_reg_ModE"/>
    <property type="match status" value="1"/>
</dbReference>
<dbReference type="InterPro" id="IPR003725">
    <property type="entry name" value="ModE-bd_N"/>
</dbReference>
<dbReference type="PROSITE" id="PS51866">
    <property type="entry name" value="MOP"/>
    <property type="match status" value="2"/>
</dbReference>
<name>A0A853GVI7_9BURK</name>
<dbReference type="SUPFAM" id="SSF50331">
    <property type="entry name" value="MOP-like"/>
    <property type="match status" value="2"/>
</dbReference>
<dbReference type="AlphaFoldDB" id="A0A853GVI7"/>
<evidence type="ECO:0000256" key="2">
    <source>
        <dbReference type="ARBA" id="ARBA00022448"/>
    </source>
</evidence>
<evidence type="ECO:0000313" key="9">
    <source>
        <dbReference type="Proteomes" id="UP000554144"/>
    </source>
</evidence>
<dbReference type="NCBIfam" id="TIGR00638">
    <property type="entry name" value="Mop"/>
    <property type="match status" value="2"/>
</dbReference>
<reference evidence="8 9" key="1">
    <citation type="submission" date="2020-07" db="EMBL/GenBank/DDBJ databases">
        <title>Taxonomic revisions and descriptions of new bacterial species based on genomic comparisons in the high-G+C-content subgroup of the family Alcaligenaceae.</title>
        <authorList>
            <person name="Szabo A."/>
            <person name="Felfoldi T."/>
        </authorList>
    </citation>
    <scope>NUCLEOTIDE SEQUENCE [LARGE SCALE GENOMIC DNA]</scope>
    <source>
        <strain evidence="8 9">DSM 25667</strain>
    </source>
</reference>
<dbReference type="InterPro" id="IPR008995">
    <property type="entry name" value="Mo/tungstate-bd_C_term_dom"/>
</dbReference>
<dbReference type="InterPro" id="IPR005116">
    <property type="entry name" value="Transp-assoc_OB_typ1"/>
</dbReference>
<evidence type="ECO:0000256" key="4">
    <source>
        <dbReference type="ARBA" id="ARBA00022737"/>
    </source>
</evidence>
<dbReference type="InterPro" id="IPR051815">
    <property type="entry name" value="Molybdate_resp_trans_reg"/>
</dbReference>
<keyword evidence="2 5" id="KW-0813">Transport</keyword>
<keyword evidence="4" id="KW-0677">Repeat</keyword>
<dbReference type="Gene3D" id="2.40.50.100">
    <property type="match status" value="2"/>
</dbReference>
<evidence type="ECO:0000256" key="6">
    <source>
        <dbReference type="PIRSR" id="PIRSR005763-1"/>
    </source>
</evidence>
<feature type="domain" description="Mop" evidence="7">
    <location>
        <begin position="203"/>
        <end position="269"/>
    </location>
</feature>
<dbReference type="InterPro" id="IPR036388">
    <property type="entry name" value="WH-like_DNA-bd_sf"/>
</dbReference>
<evidence type="ECO:0000256" key="3">
    <source>
        <dbReference type="ARBA" id="ARBA00022505"/>
    </source>
</evidence>
<dbReference type="PANTHER" id="PTHR30432:SF1">
    <property type="entry name" value="DNA-BINDING TRANSCRIPTIONAL DUAL REGULATOR MODE"/>
    <property type="match status" value="1"/>
</dbReference>
<dbReference type="GO" id="GO:0015689">
    <property type="term" value="P:molybdate ion transport"/>
    <property type="evidence" value="ECO:0007669"/>
    <property type="project" value="UniProtKB-UniRule"/>
</dbReference>